<accession>A0ABV8EUS1</accession>
<dbReference type="PANTHER" id="PTHR43877">
    <property type="entry name" value="AMINOALKYLPHOSPHONATE N-ACETYLTRANSFERASE-RELATED-RELATED"/>
    <property type="match status" value="1"/>
</dbReference>
<dbReference type="SUPFAM" id="SSF55729">
    <property type="entry name" value="Acyl-CoA N-acyltransferases (Nat)"/>
    <property type="match status" value="1"/>
</dbReference>
<dbReference type="Gene3D" id="3.40.630.30">
    <property type="match status" value="1"/>
</dbReference>
<reference evidence="5" key="1">
    <citation type="journal article" date="2019" name="Int. J. Syst. Evol. Microbiol.">
        <title>The Global Catalogue of Microorganisms (GCM) 10K type strain sequencing project: providing services to taxonomists for standard genome sequencing and annotation.</title>
        <authorList>
            <consortium name="The Broad Institute Genomics Platform"/>
            <consortium name="The Broad Institute Genome Sequencing Center for Infectious Disease"/>
            <person name="Wu L."/>
            <person name="Ma J."/>
        </authorList>
    </citation>
    <scope>NUCLEOTIDE SEQUENCE [LARGE SCALE GENOMIC DNA]</scope>
    <source>
        <strain evidence="5">TBRC 7912</strain>
    </source>
</reference>
<proteinExistence type="predicted"/>
<dbReference type="EC" id="2.3.-.-" evidence="4"/>
<keyword evidence="2 4" id="KW-0012">Acyltransferase</keyword>
<evidence type="ECO:0000256" key="1">
    <source>
        <dbReference type="ARBA" id="ARBA00022679"/>
    </source>
</evidence>
<dbReference type="InterPro" id="IPR000182">
    <property type="entry name" value="GNAT_dom"/>
</dbReference>
<evidence type="ECO:0000313" key="5">
    <source>
        <dbReference type="Proteomes" id="UP001595698"/>
    </source>
</evidence>
<dbReference type="InterPro" id="IPR016181">
    <property type="entry name" value="Acyl_CoA_acyltransferase"/>
</dbReference>
<evidence type="ECO:0000256" key="2">
    <source>
        <dbReference type="ARBA" id="ARBA00023315"/>
    </source>
</evidence>
<protein>
    <submittedName>
        <fullName evidence="4">GNAT family N-acetyltransferase</fullName>
        <ecNumber evidence="4">2.3.-.-</ecNumber>
    </submittedName>
</protein>
<keyword evidence="5" id="KW-1185">Reference proteome</keyword>
<dbReference type="Proteomes" id="UP001595698">
    <property type="component" value="Unassembled WGS sequence"/>
</dbReference>
<evidence type="ECO:0000313" key="4">
    <source>
        <dbReference type="EMBL" id="MFC3980041.1"/>
    </source>
</evidence>
<dbReference type="GO" id="GO:0016746">
    <property type="term" value="F:acyltransferase activity"/>
    <property type="evidence" value="ECO:0007669"/>
    <property type="project" value="UniProtKB-KW"/>
</dbReference>
<dbReference type="PROSITE" id="PS51186">
    <property type="entry name" value="GNAT"/>
    <property type="match status" value="1"/>
</dbReference>
<dbReference type="RefSeq" id="WP_386188948.1">
    <property type="nucleotide sequence ID" value="NZ_JBHSBC010000005.1"/>
</dbReference>
<keyword evidence="1 4" id="KW-0808">Transferase</keyword>
<sequence>MSAFEIRPARGGDGDGVAGAWRDSAEYYREMAPKEFQVPSEDGLSEWLENKLVDHDESTLALVADHAGQAVGFVHATFLPPHAEAERQMTRDVGLPRVFVNALAVRRAHWRGGAGTGLMRAVERWGRERGARLLTLEAFAGSPVSVPFYENGMGYDRYAIVFAKPL</sequence>
<comment type="caution">
    <text evidence="4">The sequence shown here is derived from an EMBL/GenBank/DDBJ whole genome shotgun (WGS) entry which is preliminary data.</text>
</comment>
<organism evidence="4 5">
    <name type="scientific">Streptosporangium jomthongense</name>
    <dbReference type="NCBI Taxonomy" id="1193683"/>
    <lineage>
        <taxon>Bacteria</taxon>
        <taxon>Bacillati</taxon>
        <taxon>Actinomycetota</taxon>
        <taxon>Actinomycetes</taxon>
        <taxon>Streptosporangiales</taxon>
        <taxon>Streptosporangiaceae</taxon>
        <taxon>Streptosporangium</taxon>
    </lineage>
</organism>
<dbReference type="InterPro" id="IPR050832">
    <property type="entry name" value="Bact_Acetyltransf"/>
</dbReference>
<dbReference type="CDD" id="cd04301">
    <property type="entry name" value="NAT_SF"/>
    <property type="match status" value="1"/>
</dbReference>
<gene>
    <name evidence="4" type="ORF">ACFOYY_07910</name>
</gene>
<dbReference type="EMBL" id="JBHSBC010000005">
    <property type="protein sequence ID" value="MFC3980041.1"/>
    <property type="molecule type" value="Genomic_DNA"/>
</dbReference>
<feature type="domain" description="N-acetyltransferase" evidence="3">
    <location>
        <begin position="4"/>
        <end position="166"/>
    </location>
</feature>
<dbReference type="Pfam" id="PF00583">
    <property type="entry name" value="Acetyltransf_1"/>
    <property type="match status" value="1"/>
</dbReference>
<name>A0ABV8EUS1_9ACTN</name>
<evidence type="ECO:0000259" key="3">
    <source>
        <dbReference type="PROSITE" id="PS51186"/>
    </source>
</evidence>